<sequence>MDNNQDIDQHIFIGIAVASVLLQTRRYGKAIELFNECLVLLEKHASEMIDSRRSALTTLVYERLNSLYFFVGDYARAFHSGEKACAIHLQSGNIDGAEALLAKQKRFVEGMLLVHNGIKFKSHFDYSQAKNSFERALELWKEIGNRREEGITLTLLGDLFNALKEYKHSKLLLERALVILEETEDFRELGNTLSCLGRVYCILGEYVEAKSSHKRALAISVRLKQRDAEIADYRNLAEVHAFMGEVDEARRYFNKALDICKETGDKSGEAKTYHVLAGFYRCLNNHNEAIKYFRLACLLFREIGDRDEESSEYSELGALYCSVGKFDEARKCHEEALDIKREIGDRRGEGDAYSNLGSFYIGVGQYGKAKECYERALAIDEETNSLREQAIAYGHLGNVHRVLSDYDQAYLFHKKALELKIKTNEHTEEDKESLCKEYSNLGSLCHCRGEYVKAKEYFKGALCMNQQMVDKRAEGSILANLASLELSLGEEEKSKQYREKALKIAKTCGSEILIQQVYGIIGKALQSAGDFLRAMEYHEEALSSSKKLGDKRCEGSCYHDIGQCHMSLGDHRTAIEYYQRALAIYQAIGDKSGEVVINNNMGNSYLLQWNDREAEGCLNKALSIAEEIGDLEGKSTVLVHLAVLCISRGNIEEAFSHLLRSVKIIEDMRGSLGDSERYQIAFADKTVGHYRLMATILCSMKEINLALSVSELGRARTLAELMAKQYSMNNLPGLDKINLFDFRGMGKKNSCLCLSYLFFETYLLVWISKPCGNLVFKQVPLTANGSQDVHKRVPDRKWFGSTGDHLFFIFKDMRQQQCEDRSLSLLYESDLLSPPVELSGRMACAQLEEEEEKQEKEREECHERSVLQLRYKNFIAPVADQLQGSTEIVIVPDRSLYIVPFGALIDENGKYLSDTFRIRYVPSLTVLELIQGSPANYHSQAGALVVGDPDVGKVMFQGVSKELPRLPCAKMEAEMIGTLLHVQPLTDKQATKEAVLKKMKSASLIHIAAHGDAERGDIALAPDRHVTGTPQEEHFLLTMADVSKVQLRAKLVVLSCCHSGRGHIKAEGIVGIARAFLASGARSVLVSLWAVDDDATMQLMKWFYESLVCGKSASKSLHNAMKLMRENPKYSEVWQWAPFMLVGDDVSFHF</sequence>
<feature type="repeat" description="TPR" evidence="1">
    <location>
        <begin position="555"/>
        <end position="588"/>
    </location>
</feature>
<evidence type="ECO:0000313" key="3">
    <source>
        <dbReference type="EMBL" id="KAK2559239.1"/>
    </source>
</evidence>
<dbReference type="InterPro" id="IPR011990">
    <property type="entry name" value="TPR-like_helical_dom_sf"/>
</dbReference>
<dbReference type="SMART" id="SM00028">
    <property type="entry name" value="TPR"/>
    <property type="match status" value="15"/>
</dbReference>
<dbReference type="AlphaFoldDB" id="A0AAD9QDM0"/>
<feature type="repeat" description="TPR" evidence="1">
    <location>
        <begin position="350"/>
        <end position="383"/>
    </location>
</feature>
<proteinExistence type="predicted"/>
<comment type="caution">
    <text evidence="3">The sequence shown here is derived from an EMBL/GenBank/DDBJ whole genome shotgun (WGS) entry which is preliminary data.</text>
</comment>
<keyword evidence="4" id="KW-1185">Reference proteome</keyword>
<feature type="repeat" description="TPR" evidence="1">
    <location>
        <begin position="310"/>
        <end position="343"/>
    </location>
</feature>
<dbReference type="Pfam" id="PF12770">
    <property type="entry name" value="CHAT"/>
    <property type="match status" value="1"/>
</dbReference>
<dbReference type="PANTHER" id="PTHR10098">
    <property type="entry name" value="RAPSYN-RELATED"/>
    <property type="match status" value="1"/>
</dbReference>
<organism evidence="3 4">
    <name type="scientific">Acropora cervicornis</name>
    <name type="common">Staghorn coral</name>
    <dbReference type="NCBI Taxonomy" id="6130"/>
    <lineage>
        <taxon>Eukaryota</taxon>
        <taxon>Metazoa</taxon>
        <taxon>Cnidaria</taxon>
        <taxon>Anthozoa</taxon>
        <taxon>Hexacorallia</taxon>
        <taxon>Scleractinia</taxon>
        <taxon>Astrocoeniina</taxon>
        <taxon>Acroporidae</taxon>
        <taxon>Acropora</taxon>
    </lineage>
</organism>
<feature type="repeat" description="TPR" evidence="1">
    <location>
        <begin position="390"/>
        <end position="423"/>
    </location>
</feature>
<dbReference type="InterPro" id="IPR019734">
    <property type="entry name" value="TPR_rpt"/>
</dbReference>
<gene>
    <name evidence="3" type="ORF">P5673_018381</name>
</gene>
<protein>
    <submittedName>
        <fullName evidence="3">Tetratricopeptide repeat protein 28</fullName>
    </submittedName>
</protein>
<dbReference type="PANTHER" id="PTHR10098:SF108">
    <property type="entry name" value="TETRATRICOPEPTIDE REPEAT PROTEIN 28"/>
    <property type="match status" value="1"/>
</dbReference>
<dbReference type="Gene3D" id="1.25.40.10">
    <property type="entry name" value="Tetratricopeptide repeat domain"/>
    <property type="match status" value="4"/>
</dbReference>
<feature type="domain" description="CHAT" evidence="2">
    <location>
        <begin position="871"/>
        <end position="1144"/>
    </location>
</feature>
<dbReference type="PROSITE" id="PS50005">
    <property type="entry name" value="TPR"/>
    <property type="match status" value="5"/>
</dbReference>
<dbReference type="Proteomes" id="UP001249851">
    <property type="component" value="Unassembled WGS sequence"/>
</dbReference>
<evidence type="ECO:0000256" key="1">
    <source>
        <dbReference type="PROSITE-ProRule" id="PRU00339"/>
    </source>
</evidence>
<evidence type="ECO:0000259" key="2">
    <source>
        <dbReference type="Pfam" id="PF12770"/>
    </source>
</evidence>
<reference evidence="3" key="1">
    <citation type="journal article" date="2023" name="G3 (Bethesda)">
        <title>Whole genome assembly and annotation of the endangered Caribbean coral Acropora cervicornis.</title>
        <authorList>
            <person name="Selwyn J.D."/>
            <person name="Vollmer S.V."/>
        </authorList>
    </citation>
    <scope>NUCLEOTIDE SEQUENCE</scope>
    <source>
        <strain evidence="3">K2</strain>
    </source>
</reference>
<feature type="repeat" description="TPR" evidence="1">
    <location>
        <begin position="230"/>
        <end position="263"/>
    </location>
</feature>
<accession>A0AAD9QDM0</accession>
<name>A0AAD9QDM0_ACRCE</name>
<keyword evidence="1" id="KW-0802">TPR repeat</keyword>
<dbReference type="Pfam" id="PF13424">
    <property type="entry name" value="TPR_12"/>
    <property type="match status" value="4"/>
</dbReference>
<dbReference type="SUPFAM" id="SSF48452">
    <property type="entry name" value="TPR-like"/>
    <property type="match status" value="4"/>
</dbReference>
<evidence type="ECO:0000313" key="4">
    <source>
        <dbReference type="Proteomes" id="UP001249851"/>
    </source>
</evidence>
<reference evidence="3" key="2">
    <citation type="journal article" date="2023" name="Science">
        <title>Genomic signatures of disease resistance in endangered staghorn corals.</title>
        <authorList>
            <person name="Vollmer S.V."/>
            <person name="Selwyn J.D."/>
            <person name="Despard B.A."/>
            <person name="Roesel C.L."/>
        </authorList>
    </citation>
    <scope>NUCLEOTIDE SEQUENCE</scope>
    <source>
        <strain evidence="3">K2</strain>
    </source>
</reference>
<dbReference type="Pfam" id="PF13181">
    <property type="entry name" value="TPR_8"/>
    <property type="match status" value="2"/>
</dbReference>
<dbReference type="PROSITE" id="PS50293">
    <property type="entry name" value="TPR_REGION"/>
    <property type="match status" value="1"/>
</dbReference>
<dbReference type="EMBL" id="JARQWQ010000041">
    <property type="protein sequence ID" value="KAK2559239.1"/>
    <property type="molecule type" value="Genomic_DNA"/>
</dbReference>
<dbReference type="InterPro" id="IPR024983">
    <property type="entry name" value="CHAT_dom"/>
</dbReference>